<sequence length="170" mass="19590">MVKFSRWFSPLSLIVVLAIALWSISVGWEITQALEPIAQLTNEDNPRFEAGRSMYIETCGSCHIPIPPEVLPIETWKKLLEKPNDHYGTSVPNVIRLSQLLIWDYVKTFSRPLSTDEPKPFYVGQSRYFKALHPRVKFTEPITNKNCIVCHPGVKDFDFRSLTPEWENSP</sequence>
<dbReference type="OrthoDB" id="5296814at2"/>
<dbReference type="EMBL" id="BDQK01000013">
    <property type="protein sequence ID" value="GBF81292.1"/>
    <property type="molecule type" value="Genomic_DNA"/>
</dbReference>
<dbReference type="GO" id="GO:0009055">
    <property type="term" value="F:electron transfer activity"/>
    <property type="evidence" value="ECO:0007669"/>
    <property type="project" value="InterPro"/>
</dbReference>
<keyword evidence="2" id="KW-1185">Reference proteome</keyword>
<proteinExistence type="predicted"/>
<protein>
    <submittedName>
        <fullName evidence="1">Cytochrome C</fullName>
    </submittedName>
</protein>
<evidence type="ECO:0000313" key="1">
    <source>
        <dbReference type="EMBL" id="GBF81292.1"/>
    </source>
</evidence>
<organism evidence="1 2">
    <name type="scientific">Aphanothece sacrum FPU1</name>
    <dbReference type="NCBI Taxonomy" id="1920663"/>
    <lineage>
        <taxon>Bacteria</taxon>
        <taxon>Bacillati</taxon>
        <taxon>Cyanobacteriota</taxon>
        <taxon>Cyanophyceae</taxon>
        <taxon>Oscillatoriophycideae</taxon>
        <taxon>Chroococcales</taxon>
        <taxon>Aphanothecaceae</taxon>
        <taxon>Aphanothece</taxon>
    </lineage>
</organism>
<dbReference type="InterPro" id="IPR018588">
    <property type="entry name" value="Dihaem_cytochrome-c"/>
</dbReference>
<dbReference type="Proteomes" id="UP000287247">
    <property type="component" value="Unassembled WGS sequence"/>
</dbReference>
<comment type="caution">
    <text evidence="1">The sequence shown here is derived from an EMBL/GenBank/DDBJ whole genome shotgun (WGS) entry which is preliminary data.</text>
</comment>
<accession>A0A401IJ05</accession>
<gene>
    <name evidence="1" type="ORF">AsFPU1_2704</name>
</gene>
<dbReference type="InterPro" id="IPR036909">
    <property type="entry name" value="Cyt_c-like_dom_sf"/>
</dbReference>
<dbReference type="Pfam" id="PF09626">
    <property type="entry name" value="DHC"/>
    <property type="match status" value="1"/>
</dbReference>
<dbReference type="AlphaFoldDB" id="A0A401IJ05"/>
<dbReference type="InterPro" id="IPR036280">
    <property type="entry name" value="Multihaem_cyt_sf"/>
</dbReference>
<dbReference type="RefSeq" id="WP_124970827.1">
    <property type="nucleotide sequence ID" value="NZ_BDQK01000013.1"/>
</dbReference>
<dbReference type="SUPFAM" id="SSF46626">
    <property type="entry name" value="Cytochrome c"/>
    <property type="match status" value="1"/>
</dbReference>
<dbReference type="GO" id="GO:0020037">
    <property type="term" value="F:heme binding"/>
    <property type="evidence" value="ECO:0007669"/>
    <property type="project" value="InterPro"/>
</dbReference>
<dbReference type="SUPFAM" id="SSF48695">
    <property type="entry name" value="Multiheme cytochromes"/>
    <property type="match status" value="1"/>
</dbReference>
<reference evidence="2" key="1">
    <citation type="submission" date="2017-05" db="EMBL/GenBank/DDBJ databases">
        <title>Physiological properties and genetic analysis related to exopolysaccharide production of fresh-water unicellular cyanobacterium Aphanothece sacrum, Suizenji Nori, that has been cultured as a food source in Japan.</title>
        <authorList>
            <person name="Kanesaki Y."/>
            <person name="Yoshikawa S."/>
            <person name="Ohki K."/>
        </authorList>
    </citation>
    <scope>NUCLEOTIDE SEQUENCE [LARGE SCALE GENOMIC DNA]</scope>
    <source>
        <strain evidence="2">FPU1</strain>
    </source>
</reference>
<name>A0A401IJ05_APHSA</name>
<evidence type="ECO:0000313" key="2">
    <source>
        <dbReference type="Proteomes" id="UP000287247"/>
    </source>
</evidence>